<dbReference type="InterPro" id="IPR028082">
    <property type="entry name" value="Peripla_BP_I"/>
</dbReference>
<name>A0A5Q0M907_VARPD</name>
<evidence type="ECO:0000256" key="1">
    <source>
        <dbReference type="ARBA" id="ARBA00010062"/>
    </source>
</evidence>
<gene>
    <name evidence="4" type="ORF">GFK26_21320</name>
</gene>
<dbReference type="AlphaFoldDB" id="A0A5Q0M907"/>
<dbReference type="PANTHER" id="PTHR30483">
    <property type="entry name" value="LEUCINE-SPECIFIC-BINDING PROTEIN"/>
    <property type="match status" value="1"/>
</dbReference>
<organism evidence="4 5">
    <name type="scientific">Variovorax paradoxus</name>
    <dbReference type="NCBI Taxonomy" id="34073"/>
    <lineage>
        <taxon>Bacteria</taxon>
        <taxon>Pseudomonadati</taxon>
        <taxon>Pseudomonadota</taxon>
        <taxon>Betaproteobacteria</taxon>
        <taxon>Burkholderiales</taxon>
        <taxon>Comamonadaceae</taxon>
        <taxon>Variovorax</taxon>
    </lineage>
</organism>
<dbReference type="InterPro" id="IPR028081">
    <property type="entry name" value="Leu-bd"/>
</dbReference>
<evidence type="ECO:0000259" key="3">
    <source>
        <dbReference type="Pfam" id="PF13458"/>
    </source>
</evidence>
<protein>
    <submittedName>
        <fullName evidence="4">ABC transporter substrate-binding protein</fullName>
    </submittedName>
</protein>
<dbReference type="Proteomes" id="UP000326780">
    <property type="component" value="Chromosome"/>
</dbReference>
<evidence type="ECO:0000313" key="4">
    <source>
        <dbReference type="EMBL" id="QFZ85114.1"/>
    </source>
</evidence>
<feature type="domain" description="Leucine-binding protein" evidence="3">
    <location>
        <begin position="39"/>
        <end position="377"/>
    </location>
</feature>
<dbReference type="EMBL" id="CP045644">
    <property type="protein sequence ID" value="QFZ85114.1"/>
    <property type="molecule type" value="Genomic_DNA"/>
</dbReference>
<sequence length="403" mass="42746">MPRIGWPLKSTEGDNVKKIHSVLVAAACGLWIGAAHADIKVGFTAPLSGPAGAIGQDQYDGFMLAIERLQGRLGGQSAAVLKEDDQLKPEVGLQAARKLIEKEKVDVLVGLGYTNVFMAMAPLVTQSGVVAIGTNAGPQAVAGAGCKANIFAMTGQNDGPSEAMGMYAQQKRYDRTFLLAPNYQAGKEMLAGFKRHYKGSVADEVYPPLNQSDFSAEIAQIQAARPDALFIFLPGGMGINFIKQMKQAGLLGRVPVMSVFTVDGTTLPALKQQAEGVLAGAMWDAASDGKEAAEFKQAFAARYKRIPSLYAAVGYDAGNLLNVAIARLNGNVSDKVAFAAAVKAAGSEFRSVRGAFRFNTNNMPVQDYHVYQVVKAGTDVTMAQVATPVKAHPDSYHAQCSLK</sequence>
<dbReference type="SUPFAM" id="SSF53822">
    <property type="entry name" value="Periplasmic binding protein-like I"/>
    <property type="match status" value="1"/>
</dbReference>
<dbReference type="InterPro" id="IPR051010">
    <property type="entry name" value="BCAA_transport"/>
</dbReference>
<evidence type="ECO:0000256" key="2">
    <source>
        <dbReference type="ARBA" id="ARBA00022729"/>
    </source>
</evidence>
<proteinExistence type="inferred from homology"/>
<dbReference type="Pfam" id="PF13458">
    <property type="entry name" value="Peripla_BP_6"/>
    <property type="match status" value="1"/>
</dbReference>
<dbReference type="PANTHER" id="PTHR30483:SF6">
    <property type="entry name" value="PERIPLASMIC BINDING PROTEIN OF ABC TRANSPORTER FOR NATURAL AMINO ACIDS"/>
    <property type="match status" value="1"/>
</dbReference>
<reference evidence="4 5" key="1">
    <citation type="submission" date="2019-10" db="EMBL/GenBank/DDBJ databases">
        <title>Complete genome sequence of Variovorax paradoxus 5C-2.</title>
        <authorList>
            <person name="Gogoleva N.E."/>
            <person name="Balkin A.S."/>
        </authorList>
    </citation>
    <scope>NUCLEOTIDE SEQUENCE [LARGE SCALE GENOMIC DNA]</scope>
    <source>
        <strain evidence="4 5">5C-2</strain>
    </source>
</reference>
<comment type="similarity">
    <text evidence="1">Belongs to the leucine-binding protein family.</text>
</comment>
<evidence type="ECO:0000313" key="5">
    <source>
        <dbReference type="Proteomes" id="UP000326780"/>
    </source>
</evidence>
<accession>A0A5Q0M907</accession>
<dbReference type="Gene3D" id="3.40.50.2300">
    <property type="match status" value="2"/>
</dbReference>
<keyword evidence="2" id="KW-0732">Signal</keyword>